<feature type="domain" description="DNA2/NAM7 helicase-like C-terminal" evidence="9">
    <location>
        <begin position="243"/>
        <end position="323"/>
    </location>
</feature>
<evidence type="ECO:0000313" key="10">
    <source>
        <dbReference type="EMBL" id="GAA3159975.1"/>
    </source>
</evidence>
<evidence type="ECO:0000256" key="4">
    <source>
        <dbReference type="ARBA" id="ARBA00022806"/>
    </source>
</evidence>
<feature type="coiled-coil region" evidence="6">
    <location>
        <begin position="87"/>
        <end position="144"/>
    </location>
</feature>
<feature type="region of interest" description="Disordered" evidence="7">
    <location>
        <begin position="350"/>
        <end position="381"/>
    </location>
</feature>
<proteinExistence type="inferred from homology"/>
<evidence type="ECO:0000256" key="3">
    <source>
        <dbReference type="ARBA" id="ARBA00022801"/>
    </source>
</evidence>
<feature type="domain" description="DNA2/NAM7 helicase helicase" evidence="8">
    <location>
        <begin position="10"/>
        <end position="211"/>
    </location>
</feature>
<dbReference type="InterPro" id="IPR041679">
    <property type="entry name" value="DNA2/NAM7-like_C"/>
</dbReference>
<keyword evidence="3" id="KW-0378">Hydrolase</keyword>
<keyword evidence="4" id="KW-0347">Helicase</keyword>
<dbReference type="SUPFAM" id="SSF52540">
    <property type="entry name" value="P-loop containing nucleoside triphosphate hydrolases"/>
    <property type="match status" value="1"/>
</dbReference>
<dbReference type="Gene3D" id="3.40.50.300">
    <property type="entry name" value="P-loop containing nucleotide triphosphate hydrolases"/>
    <property type="match status" value="2"/>
</dbReference>
<dbReference type="EMBL" id="BAAAUT010000064">
    <property type="protein sequence ID" value="GAA3159975.1"/>
    <property type="molecule type" value="Genomic_DNA"/>
</dbReference>
<reference evidence="11" key="1">
    <citation type="journal article" date="2019" name="Int. J. Syst. Evol. Microbiol.">
        <title>The Global Catalogue of Microorganisms (GCM) 10K type strain sequencing project: providing services to taxonomists for standard genome sequencing and annotation.</title>
        <authorList>
            <consortium name="The Broad Institute Genomics Platform"/>
            <consortium name="The Broad Institute Genome Sequencing Center for Infectious Disease"/>
            <person name="Wu L."/>
            <person name="Ma J."/>
        </authorList>
    </citation>
    <scope>NUCLEOTIDE SEQUENCE [LARGE SCALE GENOMIC DNA]</scope>
    <source>
        <strain evidence="11">JCM 9373</strain>
    </source>
</reference>
<accession>A0ABP6NWH3</accession>
<keyword evidence="5" id="KW-0067">ATP-binding</keyword>
<evidence type="ECO:0000256" key="5">
    <source>
        <dbReference type="ARBA" id="ARBA00022840"/>
    </source>
</evidence>
<dbReference type="InterPro" id="IPR027417">
    <property type="entry name" value="P-loop_NTPase"/>
</dbReference>
<sequence length="381" mass="41570">MGSARHRQETTVAALITELCSRGKRVLLAAPTNAALDVAIQAVLKRRPAPADGTLVRIGQPADLSLTPQVLVDEIAAARGELLARHRVDAGRQVQQHRKALDALKKREPNRAEESQRLWLESQIAELQALMRELDRKLRQVRRQICREATVVASTAHQLTMETLKELTFDVVILDEASMTTAALAMIVTGAGSGHTVIAGDFRQLPPVVIADTPEAQDWLRRSPFEKAGIPAAVSERRDPPRLAALTEQYRMRHGIGGVVSTAFYDGRLSTAPVTASRPVRSRAPWARAELVVIDTTSMRSRTARRQGSLSRYNLAHAQLAASLACSTWRPAGHATISWSSARWTPCTAAPPPPATRCGRSSRTSSTAPHRCRGGRWSPEG</sequence>
<dbReference type="Proteomes" id="UP001500320">
    <property type="component" value="Unassembled WGS sequence"/>
</dbReference>
<comment type="similarity">
    <text evidence="1">Belongs to the DNA2/NAM7 helicase family.</text>
</comment>
<comment type="caution">
    <text evidence="10">The sequence shown here is derived from an EMBL/GenBank/DDBJ whole genome shotgun (WGS) entry which is preliminary data.</text>
</comment>
<evidence type="ECO:0000256" key="6">
    <source>
        <dbReference type="SAM" id="Coils"/>
    </source>
</evidence>
<dbReference type="PANTHER" id="PTHR43788">
    <property type="entry name" value="DNA2/NAM7 HELICASE FAMILY MEMBER"/>
    <property type="match status" value="1"/>
</dbReference>
<evidence type="ECO:0000259" key="9">
    <source>
        <dbReference type="Pfam" id="PF13087"/>
    </source>
</evidence>
<evidence type="ECO:0000256" key="7">
    <source>
        <dbReference type="SAM" id="MobiDB-lite"/>
    </source>
</evidence>
<protein>
    <submittedName>
        <fullName evidence="10">Uncharacterized protein</fullName>
    </submittedName>
</protein>
<dbReference type="Pfam" id="PF13086">
    <property type="entry name" value="AAA_11"/>
    <property type="match status" value="1"/>
</dbReference>
<evidence type="ECO:0000259" key="8">
    <source>
        <dbReference type="Pfam" id="PF13086"/>
    </source>
</evidence>
<keyword evidence="11" id="KW-1185">Reference proteome</keyword>
<dbReference type="PANTHER" id="PTHR43788:SF8">
    <property type="entry name" value="DNA-BINDING PROTEIN SMUBP-2"/>
    <property type="match status" value="1"/>
</dbReference>
<dbReference type="InterPro" id="IPR050534">
    <property type="entry name" value="Coronavir_polyprotein_1ab"/>
</dbReference>
<keyword evidence="2" id="KW-0547">Nucleotide-binding</keyword>
<dbReference type="InterPro" id="IPR041677">
    <property type="entry name" value="DNA2/NAM7_AAA_11"/>
</dbReference>
<evidence type="ECO:0000256" key="2">
    <source>
        <dbReference type="ARBA" id="ARBA00022741"/>
    </source>
</evidence>
<dbReference type="RefSeq" id="WP_344865134.1">
    <property type="nucleotide sequence ID" value="NZ_BAAAUT010000064.1"/>
</dbReference>
<evidence type="ECO:0000256" key="1">
    <source>
        <dbReference type="ARBA" id="ARBA00007913"/>
    </source>
</evidence>
<organism evidence="10 11">
    <name type="scientific">Planomonospora alba</name>
    <dbReference type="NCBI Taxonomy" id="161354"/>
    <lineage>
        <taxon>Bacteria</taxon>
        <taxon>Bacillati</taxon>
        <taxon>Actinomycetota</taxon>
        <taxon>Actinomycetes</taxon>
        <taxon>Streptosporangiales</taxon>
        <taxon>Streptosporangiaceae</taxon>
        <taxon>Planomonospora</taxon>
    </lineage>
</organism>
<evidence type="ECO:0000313" key="11">
    <source>
        <dbReference type="Proteomes" id="UP001500320"/>
    </source>
</evidence>
<name>A0ABP6NWH3_9ACTN</name>
<keyword evidence="6" id="KW-0175">Coiled coil</keyword>
<gene>
    <name evidence="10" type="ORF">GCM10010466_58520</name>
</gene>
<dbReference type="Pfam" id="PF13087">
    <property type="entry name" value="AAA_12"/>
    <property type="match status" value="1"/>
</dbReference>